<dbReference type="GO" id="GO:0005634">
    <property type="term" value="C:nucleus"/>
    <property type="evidence" value="ECO:0007669"/>
    <property type="project" value="UniProtKB-SubCell"/>
</dbReference>
<feature type="domain" description="C2H2-type" evidence="11">
    <location>
        <begin position="682"/>
        <end position="710"/>
    </location>
</feature>
<dbReference type="InterPro" id="IPR013087">
    <property type="entry name" value="Znf_C2H2_type"/>
</dbReference>
<dbReference type="PROSITE" id="PS00028">
    <property type="entry name" value="ZINC_FINGER_C2H2_1"/>
    <property type="match status" value="8"/>
</dbReference>
<dbReference type="Pfam" id="PF00096">
    <property type="entry name" value="zf-C2H2"/>
    <property type="match status" value="5"/>
</dbReference>
<dbReference type="PROSITE" id="PS50157">
    <property type="entry name" value="ZINC_FINGER_C2H2_2"/>
    <property type="match status" value="9"/>
</dbReference>
<protein>
    <submittedName>
        <fullName evidence="12">Zinc finger protein 93-like</fullName>
    </submittedName>
</protein>
<feature type="domain" description="C2H2-type" evidence="11">
    <location>
        <begin position="496"/>
        <end position="523"/>
    </location>
</feature>
<evidence type="ECO:0000256" key="4">
    <source>
        <dbReference type="ARBA" id="ARBA00022771"/>
    </source>
</evidence>
<name>A0AAJ6YZQ2_PAPXU</name>
<keyword evidence="9" id="KW-0539">Nucleus</keyword>
<dbReference type="Gene3D" id="3.30.160.60">
    <property type="entry name" value="Classic Zinc Finger"/>
    <property type="match status" value="5"/>
</dbReference>
<feature type="domain" description="C2H2-type" evidence="11">
    <location>
        <begin position="621"/>
        <end position="649"/>
    </location>
</feature>
<evidence type="ECO:0000256" key="7">
    <source>
        <dbReference type="ARBA" id="ARBA00023125"/>
    </source>
</evidence>
<feature type="domain" description="C2H2-type" evidence="11">
    <location>
        <begin position="276"/>
        <end position="304"/>
    </location>
</feature>
<dbReference type="SMART" id="SM00355">
    <property type="entry name" value="ZnF_C2H2"/>
    <property type="match status" value="12"/>
</dbReference>
<evidence type="ECO:0000256" key="1">
    <source>
        <dbReference type="ARBA" id="ARBA00004123"/>
    </source>
</evidence>
<keyword evidence="5" id="KW-0862">Zinc</keyword>
<dbReference type="PANTHER" id="PTHR24379:SF121">
    <property type="entry name" value="C2H2-TYPE DOMAIN-CONTAINING PROTEIN"/>
    <property type="match status" value="1"/>
</dbReference>
<dbReference type="SUPFAM" id="SSF57667">
    <property type="entry name" value="beta-beta-alpha zinc fingers"/>
    <property type="match status" value="5"/>
</dbReference>
<reference evidence="12" key="1">
    <citation type="submission" date="2025-08" db="UniProtKB">
        <authorList>
            <consortium name="RefSeq"/>
        </authorList>
    </citation>
    <scope>IDENTIFICATION</scope>
</reference>
<comment type="subcellular location">
    <subcellularLocation>
        <location evidence="1">Nucleus</location>
    </subcellularLocation>
</comment>
<evidence type="ECO:0000259" key="11">
    <source>
        <dbReference type="PROSITE" id="PS50157"/>
    </source>
</evidence>
<feature type="domain" description="C2H2-type" evidence="11">
    <location>
        <begin position="370"/>
        <end position="398"/>
    </location>
</feature>
<keyword evidence="7" id="KW-0238">DNA-binding</keyword>
<dbReference type="GO" id="GO:0000977">
    <property type="term" value="F:RNA polymerase II transcription regulatory region sequence-specific DNA binding"/>
    <property type="evidence" value="ECO:0007669"/>
    <property type="project" value="TreeGrafter"/>
</dbReference>
<dbReference type="AlphaFoldDB" id="A0AAJ6YZQ2"/>
<keyword evidence="8" id="KW-0804">Transcription</keyword>
<evidence type="ECO:0000256" key="3">
    <source>
        <dbReference type="ARBA" id="ARBA00022737"/>
    </source>
</evidence>
<dbReference type="Pfam" id="PF13912">
    <property type="entry name" value="zf-C2H2_6"/>
    <property type="match status" value="1"/>
</dbReference>
<dbReference type="RefSeq" id="XP_013162231.1">
    <property type="nucleotide sequence ID" value="XM_013306777.1"/>
</dbReference>
<accession>A0AAJ6YZQ2</accession>
<evidence type="ECO:0000256" key="10">
    <source>
        <dbReference type="PROSITE-ProRule" id="PRU00042"/>
    </source>
</evidence>
<feature type="domain" description="C2H2-type" evidence="11">
    <location>
        <begin position="344"/>
        <end position="371"/>
    </location>
</feature>
<keyword evidence="2" id="KW-0479">Metal-binding</keyword>
<proteinExistence type="predicted"/>
<organism evidence="12">
    <name type="scientific">Papilio xuthus</name>
    <name type="common">Asian swallowtail butterfly</name>
    <dbReference type="NCBI Taxonomy" id="66420"/>
    <lineage>
        <taxon>Eukaryota</taxon>
        <taxon>Metazoa</taxon>
        <taxon>Ecdysozoa</taxon>
        <taxon>Arthropoda</taxon>
        <taxon>Hexapoda</taxon>
        <taxon>Insecta</taxon>
        <taxon>Pterygota</taxon>
        <taxon>Neoptera</taxon>
        <taxon>Endopterygota</taxon>
        <taxon>Lepidoptera</taxon>
        <taxon>Glossata</taxon>
        <taxon>Ditrysia</taxon>
        <taxon>Papilionoidea</taxon>
        <taxon>Papilionidae</taxon>
        <taxon>Papilioninae</taxon>
        <taxon>Papilio</taxon>
    </lineage>
</organism>
<evidence type="ECO:0000256" key="6">
    <source>
        <dbReference type="ARBA" id="ARBA00023015"/>
    </source>
</evidence>
<dbReference type="KEGG" id="pxu:106113799"/>
<evidence type="ECO:0000256" key="2">
    <source>
        <dbReference type="ARBA" id="ARBA00022723"/>
    </source>
</evidence>
<dbReference type="GO" id="GO:0008270">
    <property type="term" value="F:zinc ion binding"/>
    <property type="evidence" value="ECO:0007669"/>
    <property type="project" value="UniProtKB-KW"/>
</dbReference>
<dbReference type="InterPro" id="IPR036236">
    <property type="entry name" value="Znf_C2H2_sf"/>
</dbReference>
<feature type="domain" description="C2H2-type" evidence="11">
    <location>
        <begin position="317"/>
        <end position="339"/>
    </location>
</feature>
<sequence>MEIVYPMLLIPKECVKLHHNAALLDDIILDITITSPNTKGEAICIYTGCCHIKFTDKEYNTPNKSTQGLEFINIEDAKTIQNAAVQSTYPSNVWIDPARSPYIYNNYTANGLPPQHFVYNHQANHVTVQQHNTYITQNVYSYPETIHYASSEEYGFETLINQNNVTDLTHLFDGDELEECGLLLEEITCEKEPPILTESIDLGLQSDNNALKQLMSNGIQIPSKPQKTIIFMGPECGQTIQKIAVNDPFLMCTSDDNIASNIIDIENNNNNNQKKYQCEKCEKIFDQIAAFKQHMVVSHERSKIHRGSECENELKVFICAQCGKKLKSQEKFELHSRGHGDPDLECEKCNKVFASKFSLRTHRKIHTRKYPCPNCTKSFNKLTELKTHLAKTHPSQKCDDCDFTTNNQTDLQKHEECHIWRESTENSESFFLDDGVSDIENDSDSGNIYELPMDVDENDSIEIDIKNANDVLAKVMSNKVFLLNARKGRQNKRFKKSCDVCSKTFTRIGDLKRHLIEHVIKSTLAKNPVSKDGTLNIQCEVCQVQSFTKVDKYKAHLREHAKLTLYQCTFCNKSFSDSSNFSKHKKIHGTAYYQCDLCLRKFNSKKMLTKHMQYHKENTPLPCRYCDKTFHFESMLNKHIKSTHNKAAGTRFRCNFCQAYYKTLKEKWDHEWYIHNVRKVKIDCGICSRKFRKYAELKRHCLDNHDLEIPPAKMFLQQQQDEKYKI</sequence>
<dbReference type="PANTHER" id="PTHR24379">
    <property type="entry name" value="KRAB AND ZINC FINGER DOMAIN-CONTAINING"/>
    <property type="match status" value="1"/>
</dbReference>
<keyword evidence="4 10" id="KW-0863">Zinc-finger</keyword>
<evidence type="ECO:0000256" key="8">
    <source>
        <dbReference type="ARBA" id="ARBA00023163"/>
    </source>
</evidence>
<dbReference type="FunFam" id="3.30.160.60:FF:000325">
    <property type="entry name" value="ZFP90 zinc finger protein"/>
    <property type="match status" value="1"/>
</dbReference>
<dbReference type="GeneID" id="106113799"/>
<evidence type="ECO:0000256" key="9">
    <source>
        <dbReference type="ARBA" id="ARBA00023242"/>
    </source>
</evidence>
<dbReference type="Proteomes" id="UP000694872">
    <property type="component" value="Unplaced"/>
</dbReference>
<evidence type="ECO:0000256" key="5">
    <source>
        <dbReference type="ARBA" id="ARBA00022833"/>
    </source>
</evidence>
<keyword evidence="3" id="KW-0677">Repeat</keyword>
<feature type="domain" description="C2H2-type" evidence="11">
    <location>
        <begin position="593"/>
        <end position="620"/>
    </location>
</feature>
<gene>
    <name evidence="12" type="primary">LOC106113799</name>
</gene>
<keyword evidence="6" id="KW-0805">Transcription regulation</keyword>
<feature type="domain" description="C2H2-type" evidence="11">
    <location>
        <begin position="566"/>
        <end position="588"/>
    </location>
</feature>
<evidence type="ECO:0000313" key="12">
    <source>
        <dbReference type="RefSeq" id="XP_013162231.1"/>
    </source>
</evidence>
<dbReference type="GO" id="GO:0000981">
    <property type="term" value="F:DNA-binding transcription factor activity, RNA polymerase II-specific"/>
    <property type="evidence" value="ECO:0007669"/>
    <property type="project" value="TreeGrafter"/>
</dbReference>